<dbReference type="InterPro" id="IPR050471">
    <property type="entry name" value="AB_hydrolase"/>
</dbReference>
<gene>
    <name evidence="2" type="ORF">ABID21_004726</name>
</gene>
<dbReference type="Pfam" id="PF12146">
    <property type="entry name" value="Hydrolase_4"/>
    <property type="match status" value="1"/>
</dbReference>
<dbReference type="EC" id="3.1.1.24" evidence="2"/>
<accession>A0ABV2HDG5</accession>
<dbReference type="PRINTS" id="PR00412">
    <property type="entry name" value="EPOXHYDRLASE"/>
</dbReference>
<dbReference type="InterPro" id="IPR022742">
    <property type="entry name" value="Hydrolase_4"/>
</dbReference>
<dbReference type="EMBL" id="JBEPLJ010000028">
    <property type="protein sequence ID" value="MET3588590.1"/>
    <property type="molecule type" value="Genomic_DNA"/>
</dbReference>
<reference evidence="2 3" key="1">
    <citation type="submission" date="2024-06" db="EMBL/GenBank/DDBJ databases">
        <title>Genomic Encyclopedia of Type Strains, Phase IV (KMG-IV): sequencing the most valuable type-strain genomes for metagenomic binning, comparative biology and taxonomic classification.</title>
        <authorList>
            <person name="Goeker M."/>
        </authorList>
    </citation>
    <scope>NUCLEOTIDE SEQUENCE [LARGE SCALE GENOMIC DNA]</scope>
    <source>
        <strain evidence="2 3">DSM 105042</strain>
    </source>
</reference>
<evidence type="ECO:0000313" key="2">
    <source>
        <dbReference type="EMBL" id="MET3588590.1"/>
    </source>
</evidence>
<dbReference type="PRINTS" id="PR00111">
    <property type="entry name" value="ABHYDROLASE"/>
</dbReference>
<dbReference type="GO" id="GO:0047570">
    <property type="term" value="F:3-oxoadipate enol-lactonase activity"/>
    <property type="evidence" value="ECO:0007669"/>
    <property type="project" value="UniProtKB-EC"/>
</dbReference>
<name>A0ABV2HDG5_9HYPH</name>
<proteinExistence type="predicted"/>
<dbReference type="PANTHER" id="PTHR43433">
    <property type="entry name" value="HYDROLASE, ALPHA/BETA FOLD FAMILY PROTEIN"/>
    <property type="match status" value="1"/>
</dbReference>
<protein>
    <submittedName>
        <fullName evidence="2">3-oxoadipate enol-lactonase</fullName>
        <ecNumber evidence="2">3.1.1.24</ecNumber>
    </submittedName>
</protein>
<evidence type="ECO:0000259" key="1">
    <source>
        <dbReference type="Pfam" id="PF12146"/>
    </source>
</evidence>
<dbReference type="Proteomes" id="UP001549031">
    <property type="component" value="Unassembled WGS sequence"/>
</dbReference>
<feature type="domain" description="Serine aminopeptidase S33" evidence="1">
    <location>
        <begin position="30"/>
        <end position="254"/>
    </location>
</feature>
<dbReference type="InterPro" id="IPR029058">
    <property type="entry name" value="AB_hydrolase_fold"/>
</dbReference>
<keyword evidence="3" id="KW-1185">Reference proteome</keyword>
<dbReference type="RefSeq" id="WP_247246289.1">
    <property type="nucleotide sequence ID" value="NZ_JALJRA010000029.1"/>
</dbReference>
<keyword evidence="2" id="KW-0378">Hydrolase</keyword>
<dbReference type="SUPFAM" id="SSF53474">
    <property type="entry name" value="alpha/beta-Hydrolases"/>
    <property type="match status" value="1"/>
</dbReference>
<sequence>MPDSISKTVLPDGLQLAYRRWGTGQAAGQALLIHPLALDGSLWAPVAERLAEKGFDVVAPDCRGHGQSGKAPGPYSVQQFGSDMEALLDHLGWEDAIVAGCSMGGCVAQALALAAPRRLAGLVLVDTTAWYGPEAPRNWGERADKARTEGLAAMSGFQATRWFSDAWRAANPGIVANVTEIFVANDLACYAASCGMLGNADLREGLEHVTVPTNVIVGEEDYATPVSASEDLVRRIPGATLAVLPGARHLTLVECPDAVATALLDVASLVAPAPDRRRR</sequence>
<dbReference type="Gene3D" id="3.40.50.1820">
    <property type="entry name" value="alpha/beta hydrolase"/>
    <property type="match status" value="1"/>
</dbReference>
<dbReference type="InterPro" id="IPR000073">
    <property type="entry name" value="AB_hydrolase_1"/>
</dbReference>
<comment type="caution">
    <text evidence="2">The sequence shown here is derived from an EMBL/GenBank/DDBJ whole genome shotgun (WGS) entry which is preliminary data.</text>
</comment>
<dbReference type="PANTHER" id="PTHR43433:SF4">
    <property type="entry name" value="NON-HEME CHLOROPEROXIDASE-RELATED"/>
    <property type="match status" value="1"/>
</dbReference>
<evidence type="ECO:0000313" key="3">
    <source>
        <dbReference type="Proteomes" id="UP001549031"/>
    </source>
</evidence>
<dbReference type="InterPro" id="IPR000639">
    <property type="entry name" value="Epox_hydrolase-like"/>
</dbReference>
<organism evidence="2 3">
    <name type="scientific">Pseudorhizobium tarimense</name>
    <dbReference type="NCBI Taxonomy" id="1079109"/>
    <lineage>
        <taxon>Bacteria</taxon>
        <taxon>Pseudomonadati</taxon>
        <taxon>Pseudomonadota</taxon>
        <taxon>Alphaproteobacteria</taxon>
        <taxon>Hyphomicrobiales</taxon>
        <taxon>Rhizobiaceae</taxon>
        <taxon>Rhizobium/Agrobacterium group</taxon>
        <taxon>Pseudorhizobium</taxon>
    </lineage>
</organism>